<evidence type="ECO:0000313" key="1">
    <source>
        <dbReference type="EMBL" id="CEN49121.1"/>
    </source>
</evidence>
<proteinExistence type="predicted"/>
<dbReference type="EMBL" id="CDOI01000191">
    <property type="protein sequence ID" value="CEN49121.1"/>
    <property type="molecule type" value="Genomic_DNA"/>
</dbReference>
<gene>
    <name evidence="1" type="ORF">CCAND38_760015</name>
</gene>
<accession>A0A0B7IB03</accession>
<evidence type="ECO:0008006" key="3">
    <source>
        <dbReference type="Google" id="ProtNLM"/>
    </source>
</evidence>
<reference evidence="1 2" key="1">
    <citation type="submission" date="2015-01" db="EMBL/GenBank/DDBJ databases">
        <authorList>
            <person name="Xiang T."/>
            <person name="Song Y."/>
            <person name="Huang L."/>
            <person name="Wang B."/>
            <person name="Wu P."/>
        </authorList>
    </citation>
    <scope>NUCLEOTIDE SEQUENCE [LARGE SCALE GENOMIC DNA]</scope>
    <source>
        <strain evidence="1 2">CcD38</strain>
    </source>
</reference>
<dbReference type="AlphaFoldDB" id="A0A0B7IB03"/>
<dbReference type="PROSITE" id="PS51257">
    <property type="entry name" value="PROKAR_LIPOPROTEIN"/>
    <property type="match status" value="1"/>
</dbReference>
<dbReference type="Pfam" id="PF13970">
    <property type="entry name" value="DUF4221"/>
    <property type="match status" value="1"/>
</dbReference>
<dbReference type="InterPro" id="IPR025316">
    <property type="entry name" value="DUF4221"/>
</dbReference>
<organism evidence="1 2">
    <name type="scientific">Capnocytophaga canis</name>
    <dbReference type="NCBI Taxonomy" id="1848903"/>
    <lineage>
        <taxon>Bacteria</taxon>
        <taxon>Pseudomonadati</taxon>
        <taxon>Bacteroidota</taxon>
        <taxon>Flavobacteriia</taxon>
        <taxon>Flavobacteriales</taxon>
        <taxon>Flavobacteriaceae</taxon>
        <taxon>Capnocytophaga</taxon>
    </lineage>
</organism>
<protein>
    <recommendedName>
        <fullName evidence="3">Lipoprotein</fullName>
    </recommendedName>
</protein>
<dbReference type="RefSeq" id="WP_082024984.1">
    <property type="nucleotide sequence ID" value="NZ_CDOI01000191.1"/>
</dbReference>
<evidence type="ECO:0000313" key="2">
    <source>
        <dbReference type="Proteomes" id="UP000045051"/>
    </source>
</evidence>
<dbReference type="Proteomes" id="UP000045051">
    <property type="component" value="Unassembled WGS sequence"/>
</dbReference>
<name>A0A0B7IB03_9FLAO</name>
<dbReference type="SUPFAM" id="SSF75011">
    <property type="entry name" value="3-carboxy-cis,cis-mucoante lactonizing enzyme"/>
    <property type="match status" value="1"/>
</dbReference>
<keyword evidence="2" id="KW-1185">Reference proteome</keyword>
<sequence>MRKKEKYCNRHFTFFSFVFVLLVMTACTSEYGEIKNIKSGEITETVELRATDSVVYHLGSSVSHIMTAFDYNLEKQIFSFYASDTVYRYKKDVLYDKIPVRKRHINSFSSKEGSLWAVDYNGNRLFKVDSLGGIVKDLKIKETVKYFHLPITKTSPIIEDKNKIYFFGNISGEYSDENEENRRVMGVYDLETQKLSCFVAYPKEYEHNFGGGLFRWVYADYNSKERKIIISFPASHSLYVYDIDNLEKEVSFYAGSRFIESIKYLKSPKMFPIDAETKVRHFAETPSYSRVIFDPFREVYYRIAEQGTVYEGMVGWSKEISVIVLDKTFKIIGETFVGKCLSNYRYAIYVDQEGLKIPVQSSEDVLIFKNYELCNIQK</sequence>